<comment type="catalytic activity">
    <reaction evidence="4">
        <text>Couples ATP hydrolysis with the unwinding of duplex DNA by translocating in the 3'-5' direction.</text>
        <dbReference type="EC" id="5.6.2.4"/>
    </reaction>
</comment>
<dbReference type="GO" id="GO:0005737">
    <property type="term" value="C:cytoplasm"/>
    <property type="evidence" value="ECO:0007669"/>
    <property type="project" value="TreeGrafter"/>
</dbReference>
<dbReference type="PROSITE" id="PS51194">
    <property type="entry name" value="HELICASE_CTER"/>
    <property type="match status" value="1"/>
</dbReference>
<dbReference type="SMART" id="SM00490">
    <property type="entry name" value="HELICc"/>
    <property type="match status" value="1"/>
</dbReference>
<comment type="similarity">
    <text evidence="1">Belongs to the helicase family. RecQ subfamily.</text>
</comment>
<name>A0A0C9ZHX5_9AGAM</name>
<keyword evidence="3" id="KW-0413">Isomerase</keyword>
<sequence>MSSSHTVIIHWSSDRPNIAICVKKIKYALNSFTDLTFLIPTGFKVGDPPPPKFLIFFDDIAASINAACILCHHLPRKLKEKIRWFNADMSMQYKEAELWKLTSSETWGLCTTMSFGMGMDVPDILLVIQWRVTCKLAALWQHFGRAARDKQLTSTTILFAEKEHFDDEKAAKAARRVR</sequence>
<dbReference type="InterPro" id="IPR027417">
    <property type="entry name" value="P-loop_NTPase"/>
</dbReference>
<dbReference type="PANTHER" id="PTHR13710:SF105">
    <property type="entry name" value="ATP-DEPENDENT DNA HELICASE Q1"/>
    <property type="match status" value="1"/>
</dbReference>
<dbReference type="GO" id="GO:0009378">
    <property type="term" value="F:four-way junction helicase activity"/>
    <property type="evidence" value="ECO:0007669"/>
    <property type="project" value="TreeGrafter"/>
</dbReference>
<dbReference type="GO" id="GO:0000724">
    <property type="term" value="P:double-strand break repair via homologous recombination"/>
    <property type="evidence" value="ECO:0007669"/>
    <property type="project" value="TreeGrafter"/>
</dbReference>
<dbReference type="SUPFAM" id="SSF52540">
    <property type="entry name" value="P-loop containing nucleoside triphosphate hydrolases"/>
    <property type="match status" value="1"/>
</dbReference>
<evidence type="ECO:0000259" key="6">
    <source>
        <dbReference type="PROSITE" id="PS51194"/>
    </source>
</evidence>
<dbReference type="Proteomes" id="UP000054018">
    <property type="component" value="Unassembled WGS sequence"/>
</dbReference>
<feature type="domain" description="Helicase C-terminal" evidence="6">
    <location>
        <begin position="37"/>
        <end position="178"/>
    </location>
</feature>
<dbReference type="HOGENOM" id="CLU_001103_19_3_1"/>
<accession>A0A0C9ZHX5</accession>
<evidence type="ECO:0000256" key="3">
    <source>
        <dbReference type="ARBA" id="ARBA00023235"/>
    </source>
</evidence>
<dbReference type="Pfam" id="PF00271">
    <property type="entry name" value="Helicase_C"/>
    <property type="match status" value="1"/>
</dbReference>
<reference evidence="8" key="2">
    <citation type="submission" date="2015-01" db="EMBL/GenBank/DDBJ databases">
        <title>Evolutionary Origins and Diversification of the Mycorrhizal Mutualists.</title>
        <authorList>
            <consortium name="DOE Joint Genome Institute"/>
            <consortium name="Mycorrhizal Genomics Consortium"/>
            <person name="Kohler A."/>
            <person name="Kuo A."/>
            <person name="Nagy L.G."/>
            <person name="Floudas D."/>
            <person name="Copeland A."/>
            <person name="Barry K.W."/>
            <person name="Cichocki N."/>
            <person name="Veneault-Fourrey C."/>
            <person name="LaButti K."/>
            <person name="Lindquist E.A."/>
            <person name="Lipzen A."/>
            <person name="Lundell T."/>
            <person name="Morin E."/>
            <person name="Murat C."/>
            <person name="Riley R."/>
            <person name="Ohm R."/>
            <person name="Sun H."/>
            <person name="Tunlid A."/>
            <person name="Henrissat B."/>
            <person name="Grigoriev I.V."/>
            <person name="Hibbett D.S."/>
            <person name="Martin F."/>
        </authorList>
    </citation>
    <scope>NUCLEOTIDE SEQUENCE [LARGE SCALE GENOMIC DNA]</scope>
    <source>
        <strain evidence="8">441</strain>
    </source>
</reference>
<dbReference type="GO" id="GO:0003677">
    <property type="term" value="F:DNA binding"/>
    <property type="evidence" value="ECO:0007669"/>
    <property type="project" value="UniProtKB-KW"/>
</dbReference>
<evidence type="ECO:0000313" key="8">
    <source>
        <dbReference type="Proteomes" id="UP000054018"/>
    </source>
</evidence>
<evidence type="ECO:0000256" key="2">
    <source>
        <dbReference type="ARBA" id="ARBA00023125"/>
    </source>
</evidence>
<protein>
    <recommendedName>
        <fullName evidence="5">DNA 3'-5' helicase</fullName>
        <ecNumber evidence="5">5.6.2.4</ecNumber>
    </recommendedName>
</protein>
<keyword evidence="8" id="KW-1185">Reference proteome</keyword>
<dbReference type="InterPro" id="IPR001650">
    <property type="entry name" value="Helicase_C-like"/>
</dbReference>
<dbReference type="STRING" id="765257.A0A0C9ZHX5"/>
<dbReference type="EMBL" id="KN833707">
    <property type="protein sequence ID" value="KIK25589.1"/>
    <property type="molecule type" value="Genomic_DNA"/>
</dbReference>
<evidence type="ECO:0000256" key="5">
    <source>
        <dbReference type="ARBA" id="ARBA00034808"/>
    </source>
</evidence>
<proteinExistence type="inferred from homology"/>
<organism evidence="7 8">
    <name type="scientific">Pisolithus microcarpus 441</name>
    <dbReference type="NCBI Taxonomy" id="765257"/>
    <lineage>
        <taxon>Eukaryota</taxon>
        <taxon>Fungi</taxon>
        <taxon>Dikarya</taxon>
        <taxon>Basidiomycota</taxon>
        <taxon>Agaricomycotina</taxon>
        <taxon>Agaricomycetes</taxon>
        <taxon>Agaricomycetidae</taxon>
        <taxon>Boletales</taxon>
        <taxon>Sclerodermatineae</taxon>
        <taxon>Pisolithaceae</taxon>
        <taxon>Pisolithus</taxon>
    </lineage>
</organism>
<dbReference type="GO" id="GO:0005694">
    <property type="term" value="C:chromosome"/>
    <property type="evidence" value="ECO:0007669"/>
    <property type="project" value="TreeGrafter"/>
</dbReference>
<dbReference type="PANTHER" id="PTHR13710">
    <property type="entry name" value="DNA HELICASE RECQ FAMILY MEMBER"/>
    <property type="match status" value="1"/>
</dbReference>
<reference evidence="7 8" key="1">
    <citation type="submission" date="2014-04" db="EMBL/GenBank/DDBJ databases">
        <authorList>
            <consortium name="DOE Joint Genome Institute"/>
            <person name="Kuo A."/>
            <person name="Kohler A."/>
            <person name="Costa M.D."/>
            <person name="Nagy L.G."/>
            <person name="Floudas D."/>
            <person name="Copeland A."/>
            <person name="Barry K.W."/>
            <person name="Cichocki N."/>
            <person name="Veneault-Fourrey C."/>
            <person name="LaButti K."/>
            <person name="Lindquist E.A."/>
            <person name="Lipzen A."/>
            <person name="Lundell T."/>
            <person name="Morin E."/>
            <person name="Murat C."/>
            <person name="Sun H."/>
            <person name="Tunlid A."/>
            <person name="Henrissat B."/>
            <person name="Grigoriev I.V."/>
            <person name="Hibbett D.S."/>
            <person name="Martin F."/>
            <person name="Nordberg H.P."/>
            <person name="Cantor M.N."/>
            <person name="Hua S.X."/>
        </authorList>
    </citation>
    <scope>NUCLEOTIDE SEQUENCE [LARGE SCALE GENOMIC DNA]</scope>
    <source>
        <strain evidence="7 8">441</strain>
    </source>
</reference>
<evidence type="ECO:0000313" key="7">
    <source>
        <dbReference type="EMBL" id="KIK25589.1"/>
    </source>
</evidence>
<evidence type="ECO:0000256" key="4">
    <source>
        <dbReference type="ARBA" id="ARBA00034617"/>
    </source>
</evidence>
<dbReference type="AlphaFoldDB" id="A0A0C9ZHX5"/>
<dbReference type="Gene3D" id="3.40.50.300">
    <property type="entry name" value="P-loop containing nucleotide triphosphate hydrolases"/>
    <property type="match status" value="1"/>
</dbReference>
<keyword evidence="2" id="KW-0238">DNA-binding</keyword>
<gene>
    <name evidence="7" type="ORF">PISMIDRAFT_96545</name>
</gene>
<evidence type="ECO:0000256" key="1">
    <source>
        <dbReference type="ARBA" id="ARBA00005446"/>
    </source>
</evidence>
<dbReference type="OrthoDB" id="10261556at2759"/>
<dbReference type="GO" id="GO:0043138">
    <property type="term" value="F:3'-5' DNA helicase activity"/>
    <property type="evidence" value="ECO:0007669"/>
    <property type="project" value="UniProtKB-EC"/>
</dbReference>
<dbReference type="EC" id="5.6.2.4" evidence="5"/>